<feature type="compositionally biased region" description="Acidic residues" evidence="3">
    <location>
        <begin position="1051"/>
        <end position="1070"/>
    </location>
</feature>
<keyword evidence="7" id="KW-1185">Reference proteome</keyword>
<evidence type="ECO:0000256" key="4">
    <source>
        <dbReference type="SAM" id="Phobius"/>
    </source>
</evidence>
<keyword evidence="4" id="KW-1133">Transmembrane helix</keyword>
<feature type="domain" description="Ig-like" evidence="6">
    <location>
        <begin position="241"/>
        <end position="331"/>
    </location>
</feature>
<evidence type="ECO:0000256" key="5">
    <source>
        <dbReference type="SAM" id="SignalP"/>
    </source>
</evidence>
<dbReference type="PANTHER" id="PTHR19971">
    <property type="entry name" value="SIGNAL-REGULATORY PROTEIN BETA"/>
    <property type="match status" value="1"/>
</dbReference>
<dbReference type="Pfam" id="PF07654">
    <property type="entry name" value="C1-set"/>
    <property type="match status" value="2"/>
</dbReference>
<dbReference type="InterPro" id="IPR013783">
    <property type="entry name" value="Ig-like_fold"/>
</dbReference>
<feature type="region of interest" description="Disordered" evidence="3">
    <location>
        <begin position="818"/>
        <end position="1088"/>
    </location>
</feature>
<keyword evidence="4" id="KW-0472">Membrane</keyword>
<feature type="compositionally biased region" description="Acidic residues" evidence="3">
    <location>
        <begin position="596"/>
        <end position="614"/>
    </location>
</feature>
<dbReference type="Gene3D" id="2.60.40.10">
    <property type="entry name" value="Immunoglobulins"/>
    <property type="match status" value="6"/>
</dbReference>
<dbReference type="OrthoDB" id="6370831at2759"/>
<dbReference type="AlphaFoldDB" id="A0A8J1ISS4"/>
<keyword evidence="4" id="KW-0812">Transmembrane</keyword>
<dbReference type="AGR" id="Xenbase:XB-GENE-5829484"/>
<dbReference type="Proteomes" id="UP000008143">
    <property type="component" value="Chromosome 9"/>
</dbReference>
<sequence length="1088" mass="119757">MGDPGGAAVLLRFLRIQGFLCLFLLPQTGSVLEVTAPSPHVAQKGSDTLIPCTFRVNKFPADPKFLAIYWDFNGRRILTYDNVVSTTDPRFSLDPNSAPRGEASLSVSNAQISDGGTYSCSVTYSPEQQQKEIIVEIQAPPQITITNRVVTENKESALRASIIGFYPQDLDVTWLRDGAILRGVTVNKPQRDPDGTYSTTSAVTIVPTEGNRNQNFSIRVQHESLTAPLQKNFQLLYAAAPSIHISHGPFYVNEEQTLMCRVWGYYPEDIAVSWFLDGSWVEPSEIKRINSSALELPYRFLPTAESQGMEISCVVEHWALTEPLVQSLKVELTDAQWSNTLIIIIIIIIIITIFAVALVAAVLFLKKKKRCCIRTGNREDVKGKEPTTPRGSESKPLINSTPKYTAMSTESDKGHQESSQDPSGEQDGDLNPDTVTERNEPRCPIFGKIHSSQKGNFFLEIKDFYPREMKVEWTGSPGSAGEERVTLRSDLLYTGENDNGTYNVISTCGGAGEKVNMNDMYTLRAQVQHQSLQSPQEVTLQQGTDKSKLPTEASKSGAPDTEEGGEDSEQTGLVGSQTDKETQQCPPIEENMADNGEQEPESSQDPSGEQDGDLNPDTVTERNEPRCPIFGKIHSSQKGNFFLEIKDFYPREMKVEWTGSPGSAGEERVTLRSDLLYTGENDNRTYNVISTCVGAGEKVNMNDMYTLWAQVQHQSLQLPHEVTLQQAKPKVKIEQSPAESGIRMICTLERFYPGFVEIRWLSAGKNVKSPNKEMNKKITRNNDGTFSARSEKVFSERELELGVRVIWEHESLAMPECRDLPLAGTDKSKLPTEASKSGAPETEEGGEDSEQTGLVGSQTDKETQQCPPIEENMADNGEQEPGTDKSKLPTEASKSGAPETEEGGEDSEQTGLVGSQTDKETQQCPPIEENMADNGEQEPGTDKSKLPTEASKSGAPETEEGGEDSEQTGLVGSQTDKETQQCPPIEENMADNGEQEPGTDKSKLPTEASKSGAPETEEGGEDSEQTGLVGSQTDRETQQCPPIEENMADNGEQEPEEQSSEVLQDQEESETGPREKRIPNSPVMEEQE</sequence>
<keyword evidence="1" id="KW-1015">Disulfide bond</keyword>
<evidence type="ECO:0000256" key="3">
    <source>
        <dbReference type="SAM" id="MobiDB-lite"/>
    </source>
</evidence>
<dbReference type="Pfam" id="PF07686">
    <property type="entry name" value="V-set"/>
    <property type="match status" value="1"/>
</dbReference>
<feature type="compositionally biased region" description="Acidic residues" evidence="3">
    <location>
        <begin position="560"/>
        <end position="569"/>
    </location>
</feature>
<keyword evidence="5" id="KW-0732">Signal</keyword>
<feature type="signal peptide" evidence="5">
    <location>
        <begin position="1"/>
        <end position="30"/>
    </location>
</feature>
<dbReference type="Xenbase" id="XB-GENE-5829484">
    <property type="gene designation" value="XB5829483"/>
</dbReference>
<evidence type="ECO:0000256" key="1">
    <source>
        <dbReference type="ARBA" id="ARBA00023157"/>
    </source>
</evidence>
<feature type="region of interest" description="Disordered" evidence="3">
    <location>
        <begin position="528"/>
        <end position="625"/>
    </location>
</feature>
<dbReference type="OMA" id="GYRCKAS"/>
<dbReference type="SUPFAM" id="SSF48726">
    <property type="entry name" value="Immunoglobulin"/>
    <property type="match status" value="4"/>
</dbReference>
<feature type="compositionally biased region" description="Acidic residues" evidence="3">
    <location>
        <begin position="957"/>
        <end position="966"/>
    </location>
</feature>
<proteinExistence type="predicted"/>
<dbReference type="InterPro" id="IPR003599">
    <property type="entry name" value="Ig_sub"/>
</dbReference>
<evidence type="ECO:0000313" key="9">
    <source>
        <dbReference type="Xenbase" id="XB-GENE-5829484"/>
    </source>
</evidence>
<evidence type="ECO:0000313" key="7">
    <source>
        <dbReference type="Proteomes" id="UP000008143"/>
    </source>
</evidence>
<protein>
    <submittedName>
        <fullName evidence="8">Uncharacterized protein LOC100145470 isoform X1</fullName>
    </submittedName>
</protein>
<dbReference type="GO" id="GO:0005886">
    <property type="term" value="C:plasma membrane"/>
    <property type="evidence" value="ECO:0000318"/>
    <property type="project" value="GO_Central"/>
</dbReference>
<dbReference type="RefSeq" id="XP_031748652.1">
    <property type="nucleotide sequence ID" value="XM_031892792.1"/>
</dbReference>
<evidence type="ECO:0000256" key="2">
    <source>
        <dbReference type="ARBA" id="ARBA00023180"/>
    </source>
</evidence>
<name>A0A8J1ISS4_XENTR</name>
<accession>A0A8J1ISS4</accession>
<dbReference type="InterPro" id="IPR013106">
    <property type="entry name" value="Ig_V-set"/>
</dbReference>
<feature type="compositionally biased region" description="Acidic residues" evidence="3">
    <location>
        <begin position="899"/>
        <end position="908"/>
    </location>
</feature>
<gene>
    <name evidence="9" type="primary">XB5829483</name>
    <name evidence="8" type="synonym">LOC100145470</name>
</gene>
<dbReference type="PROSITE" id="PS50835">
    <property type="entry name" value="IG_LIKE"/>
    <property type="match status" value="3"/>
</dbReference>
<keyword evidence="2" id="KW-0325">Glycoprotein</keyword>
<feature type="compositionally biased region" description="Acidic residues" evidence="3">
    <location>
        <begin position="1015"/>
        <end position="1024"/>
    </location>
</feature>
<evidence type="ECO:0000259" key="6">
    <source>
        <dbReference type="PROSITE" id="PS50835"/>
    </source>
</evidence>
<dbReference type="SMART" id="SM00409">
    <property type="entry name" value="IG"/>
    <property type="match status" value="1"/>
</dbReference>
<feature type="transmembrane region" description="Helical" evidence="4">
    <location>
        <begin position="341"/>
        <end position="365"/>
    </location>
</feature>
<dbReference type="InterPro" id="IPR007110">
    <property type="entry name" value="Ig-like_dom"/>
</dbReference>
<dbReference type="InterPro" id="IPR036179">
    <property type="entry name" value="Ig-like_dom_sf"/>
</dbReference>
<feature type="region of interest" description="Disordered" evidence="3">
    <location>
        <begin position="379"/>
        <end position="447"/>
    </location>
</feature>
<feature type="compositionally biased region" description="Acidic residues" evidence="3">
    <location>
        <begin position="841"/>
        <end position="850"/>
    </location>
</feature>
<evidence type="ECO:0000313" key="8">
    <source>
        <dbReference type="RefSeq" id="XP_031748652.1"/>
    </source>
</evidence>
<dbReference type="SMART" id="SM00407">
    <property type="entry name" value="IGc1"/>
    <property type="match status" value="2"/>
</dbReference>
<feature type="compositionally biased region" description="Polar residues" evidence="3">
    <location>
        <begin position="528"/>
        <end position="544"/>
    </location>
</feature>
<feature type="compositionally biased region" description="Polar residues" evidence="3">
    <location>
        <begin position="397"/>
        <end position="409"/>
    </location>
</feature>
<feature type="chain" id="PRO_5035196775" evidence="5">
    <location>
        <begin position="31"/>
        <end position="1088"/>
    </location>
</feature>
<dbReference type="KEGG" id="xtr:100145470"/>
<feature type="domain" description="Ig-like" evidence="6">
    <location>
        <begin position="26"/>
        <end position="134"/>
    </location>
</feature>
<dbReference type="InterPro" id="IPR003597">
    <property type="entry name" value="Ig_C1-set"/>
</dbReference>
<dbReference type="InterPro" id="IPR051755">
    <property type="entry name" value="Ig-like_CS_Receptor"/>
</dbReference>
<organism evidence="7 8">
    <name type="scientific">Xenopus tropicalis</name>
    <name type="common">Western clawed frog</name>
    <name type="synonym">Silurana tropicalis</name>
    <dbReference type="NCBI Taxonomy" id="8364"/>
    <lineage>
        <taxon>Eukaryota</taxon>
        <taxon>Metazoa</taxon>
        <taxon>Chordata</taxon>
        <taxon>Craniata</taxon>
        <taxon>Vertebrata</taxon>
        <taxon>Euteleostomi</taxon>
        <taxon>Amphibia</taxon>
        <taxon>Batrachia</taxon>
        <taxon>Anura</taxon>
        <taxon>Pipoidea</taxon>
        <taxon>Pipidae</taxon>
        <taxon>Xenopodinae</taxon>
        <taxon>Xenopus</taxon>
        <taxon>Silurana</taxon>
    </lineage>
</organism>
<reference evidence="8" key="1">
    <citation type="submission" date="2025-08" db="UniProtKB">
        <authorList>
            <consortium name="RefSeq"/>
        </authorList>
    </citation>
    <scope>IDENTIFICATION</scope>
    <source>
        <strain evidence="8">Nigerian</strain>
        <tissue evidence="8">Liver and blood</tissue>
    </source>
</reference>
<feature type="domain" description="Ig-like" evidence="6">
    <location>
        <begin position="141"/>
        <end position="234"/>
    </location>
</feature>